<dbReference type="Gene3D" id="3.40.30.10">
    <property type="entry name" value="Glutaredoxin"/>
    <property type="match status" value="1"/>
</dbReference>
<dbReference type="InterPro" id="IPR036249">
    <property type="entry name" value="Thioredoxin-like_sf"/>
</dbReference>
<proteinExistence type="inferred from homology"/>
<gene>
    <name evidence="3" type="primary">yusI</name>
    <name evidence="3" type="ORF">DB44_EH00060</name>
</gene>
<evidence type="ECO:0000313" key="3">
    <source>
        <dbReference type="EMBL" id="KIC71199.1"/>
    </source>
</evidence>
<reference evidence="3 4" key="1">
    <citation type="journal article" date="2014" name="Mol. Biol. Evol.">
        <title>Massive expansion of Ubiquitination-related gene families within the Chlamydiae.</title>
        <authorList>
            <person name="Domman D."/>
            <person name="Collingro A."/>
            <person name="Lagkouvardos I."/>
            <person name="Gehre L."/>
            <person name="Weinmaier T."/>
            <person name="Rattei T."/>
            <person name="Subtil A."/>
            <person name="Horn M."/>
        </authorList>
    </citation>
    <scope>NUCLEOTIDE SEQUENCE [LARGE SCALE GENOMIC DNA]</scope>
    <source>
        <strain evidence="3 4">EI2</strain>
    </source>
</reference>
<evidence type="ECO:0000256" key="2">
    <source>
        <dbReference type="PROSITE-ProRule" id="PRU01282"/>
    </source>
</evidence>
<dbReference type="Proteomes" id="UP000031465">
    <property type="component" value="Unassembled WGS sequence"/>
</dbReference>
<dbReference type="NCBIfam" id="TIGR01617">
    <property type="entry name" value="arsC_related"/>
    <property type="match status" value="1"/>
</dbReference>
<dbReference type="PANTHER" id="PTHR30041">
    <property type="entry name" value="ARSENATE REDUCTASE"/>
    <property type="match status" value="1"/>
</dbReference>
<dbReference type="PROSITE" id="PS51353">
    <property type="entry name" value="ARSC"/>
    <property type="match status" value="1"/>
</dbReference>
<organism evidence="3 4">
    <name type="scientific">Candidatus Protochlamydia amoebophila</name>
    <dbReference type="NCBI Taxonomy" id="362787"/>
    <lineage>
        <taxon>Bacteria</taxon>
        <taxon>Pseudomonadati</taxon>
        <taxon>Chlamydiota</taxon>
        <taxon>Chlamydiia</taxon>
        <taxon>Parachlamydiales</taxon>
        <taxon>Parachlamydiaceae</taxon>
        <taxon>Candidatus Protochlamydia</taxon>
    </lineage>
</organism>
<dbReference type="AlphaFoldDB" id="A0A0C1H0A8"/>
<dbReference type="RefSeq" id="WP_039359753.1">
    <property type="nucleotide sequence ID" value="NZ_JSAN01000106.1"/>
</dbReference>
<dbReference type="CDD" id="cd03036">
    <property type="entry name" value="ArsC_like"/>
    <property type="match status" value="1"/>
</dbReference>
<evidence type="ECO:0000256" key="1">
    <source>
        <dbReference type="ARBA" id="ARBA00007198"/>
    </source>
</evidence>
<dbReference type="Pfam" id="PF03960">
    <property type="entry name" value="ArsC"/>
    <property type="match status" value="1"/>
</dbReference>
<protein>
    <submittedName>
        <fullName evidence="3">Uncharacterized protein YusI</fullName>
    </submittedName>
</protein>
<evidence type="ECO:0000313" key="4">
    <source>
        <dbReference type="Proteomes" id="UP000031465"/>
    </source>
</evidence>
<dbReference type="PANTHER" id="PTHR30041:SF8">
    <property type="entry name" value="PROTEIN YFFB"/>
    <property type="match status" value="1"/>
</dbReference>
<comment type="similarity">
    <text evidence="1 2">Belongs to the ArsC family.</text>
</comment>
<dbReference type="EMBL" id="JSAN01000106">
    <property type="protein sequence ID" value="KIC71199.1"/>
    <property type="molecule type" value="Genomic_DNA"/>
</dbReference>
<comment type="caution">
    <text evidence="3">The sequence shown here is derived from an EMBL/GenBank/DDBJ whole genome shotgun (WGS) entry which is preliminary data.</text>
</comment>
<dbReference type="SUPFAM" id="SSF52833">
    <property type="entry name" value="Thioredoxin-like"/>
    <property type="match status" value="1"/>
</dbReference>
<name>A0A0C1H0A8_9BACT</name>
<dbReference type="InterPro" id="IPR006660">
    <property type="entry name" value="Arsenate_reductase-like"/>
</dbReference>
<dbReference type="InterPro" id="IPR006504">
    <property type="entry name" value="Tscrpt_reg_Spx/MgsR"/>
</dbReference>
<sequence length="115" mass="13470">MMIYVYSKCSTCQQAIRFLKQKKLSFTCKEILEQAPSLQELQKMFHYQNGNLKKLFNTSGKLYRELQIAEKMPSLTEENALLLLSQYGMLVKRPFVLGEGFGLIGFKEEEWNNYL</sequence>
<dbReference type="PATRIC" id="fig|362787.3.peg.1630"/>
<accession>A0A0C1H0A8</accession>